<protein>
    <submittedName>
        <fullName evidence="2">Uncharacterized protein</fullName>
    </submittedName>
</protein>
<reference evidence="2 3" key="1">
    <citation type="submission" date="2013-02" db="EMBL/GenBank/DDBJ databases">
        <title>The Genome Sequence of Acinetobacter schindleri NIPH 900.</title>
        <authorList>
            <consortium name="The Broad Institute Genome Sequencing Platform"/>
            <consortium name="The Broad Institute Genome Sequencing Center for Infectious Disease"/>
            <person name="Cerqueira G."/>
            <person name="Feldgarden M."/>
            <person name="Courvalin P."/>
            <person name="Perichon B."/>
            <person name="Grillot-Courvalin C."/>
            <person name="Clermont D."/>
            <person name="Rocha E."/>
            <person name="Yoon E.-J."/>
            <person name="Nemec A."/>
            <person name="Walker B."/>
            <person name="Young S.K."/>
            <person name="Zeng Q."/>
            <person name="Gargeya S."/>
            <person name="Fitzgerald M."/>
            <person name="Haas B."/>
            <person name="Abouelleil A."/>
            <person name="Alvarado L."/>
            <person name="Arachchi H.M."/>
            <person name="Berlin A.M."/>
            <person name="Chapman S.B."/>
            <person name="Dewar J."/>
            <person name="Goldberg J."/>
            <person name="Griggs A."/>
            <person name="Gujja S."/>
            <person name="Hansen M."/>
            <person name="Howarth C."/>
            <person name="Imamovic A."/>
            <person name="Larimer J."/>
            <person name="McCowan C."/>
            <person name="Murphy C."/>
            <person name="Neiman D."/>
            <person name="Pearson M."/>
            <person name="Priest M."/>
            <person name="Roberts A."/>
            <person name="Saif S."/>
            <person name="Shea T."/>
            <person name="Sisk P."/>
            <person name="Sykes S."/>
            <person name="Wortman J."/>
            <person name="Nusbaum C."/>
            <person name="Birren B."/>
        </authorList>
    </citation>
    <scope>NUCLEOTIDE SEQUENCE [LARGE SCALE GENOMIC DNA]</scope>
    <source>
        <strain evidence="2 3">NIPH 900</strain>
    </source>
</reference>
<name>N8WQI5_9GAMM</name>
<dbReference type="RefSeq" id="WP_004812452.1">
    <property type="nucleotide sequence ID" value="NZ_KB849450.1"/>
</dbReference>
<dbReference type="HOGENOM" id="CLU_078704_0_0_6"/>
<evidence type="ECO:0000313" key="3">
    <source>
        <dbReference type="Proteomes" id="UP000018438"/>
    </source>
</evidence>
<proteinExistence type="predicted"/>
<dbReference type="PATRIC" id="fig|1217675.3.peg.461"/>
<gene>
    <name evidence="2" type="ORF">F965_00479</name>
</gene>
<comment type="caution">
    <text evidence="2">The sequence shown here is derived from an EMBL/GenBank/DDBJ whole genome shotgun (WGS) entry which is preliminary data.</text>
</comment>
<feature type="coiled-coil region" evidence="1">
    <location>
        <begin position="213"/>
        <end position="240"/>
    </location>
</feature>
<sequence length="300" mass="33702">MSKARKTKELKYNLFDRGRKHTGVDRGNVDFTSMISLINSPAVQEMVETGSMVGFYGHQIRQRFGMTPPESTIIDGKVVHLEPAFKTISIKADKDGTVTHQEEFLDNEAGEYAKRQYAAKAGGFSTAVNYKNAGGSLTPSGFFGFDYVLQPNYSTNVGDGQLFDGLFIPEQPTGEIACFDSATNVESLTPAQAMIARMLESQIIDQYDSISEKLRLYSHAEQAHDQLAQLERQEAMKKRRAELQAQRQKDIYLGMVGETRSFDSVLAEAEQYLDMQPKANNKEKEEFKPSRLRRAFGFFS</sequence>
<organism evidence="2 3">
    <name type="scientific">Acinetobacter schindleri NIPH 900</name>
    <dbReference type="NCBI Taxonomy" id="1217675"/>
    <lineage>
        <taxon>Bacteria</taxon>
        <taxon>Pseudomonadati</taxon>
        <taxon>Pseudomonadota</taxon>
        <taxon>Gammaproteobacteria</taxon>
        <taxon>Moraxellales</taxon>
        <taxon>Moraxellaceae</taxon>
        <taxon>Acinetobacter</taxon>
    </lineage>
</organism>
<dbReference type="Proteomes" id="UP000018438">
    <property type="component" value="Unassembled WGS sequence"/>
</dbReference>
<dbReference type="AlphaFoldDB" id="N8WQI5"/>
<accession>N8WQI5</accession>
<evidence type="ECO:0000256" key="1">
    <source>
        <dbReference type="SAM" id="Coils"/>
    </source>
</evidence>
<dbReference type="EMBL" id="APPI01000010">
    <property type="protein sequence ID" value="ENV14236.1"/>
    <property type="molecule type" value="Genomic_DNA"/>
</dbReference>
<evidence type="ECO:0000313" key="2">
    <source>
        <dbReference type="EMBL" id="ENV14236.1"/>
    </source>
</evidence>
<keyword evidence="1" id="KW-0175">Coiled coil</keyword>
<keyword evidence="3" id="KW-1185">Reference proteome</keyword>